<evidence type="ECO:0000313" key="3">
    <source>
        <dbReference type="Proteomes" id="UP000184267"/>
    </source>
</evidence>
<feature type="compositionally biased region" description="Acidic residues" evidence="1">
    <location>
        <begin position="195"/>
        <end position="207"/>
    </location>
</feature>
<evidence type="ECO:0000256" key="1">
    <source>
        <dbReference type="SAM" id="MobiDB-lite"/>
    </source>
</evidence>
<dbReference type="AlphaFoldDB" id="A0A1M2VD91"/>
<accession>A0A1M2VD91</accession>
<dbReference type="STRING" id="154538.A0A1M2VD91"/>
<sequence>MRAEADVDPRADTRMGADLRISADSRVSADAGISADLRTSADADGTKVKAKPIAPMWTPRADGTPRMATATRTRTDRPAPRIASVQVSKIKAIAGDVVNVFRGKKRKADRDEDDNENTTGTPSDGSGALAMTKTLAGLKFKKMRTCLSNLGPTGTIAGRIRTVSAGFHSKADDQRLPPRTTDPGLTGRKRKNDDKEEGELSEDDDDVPLAKRARTMQAPRTSDQGGSKPERGARKRWDDRRWGQRKMSGTMGQRRSQMAQLGR</sequence>
<protein>
    <submittedName>
        <fullName evidence="2">Uncharacterized protein</fullName>
    </submittedName>
</protein>
<dbReference type="EMBL" id="MNAD01001455">
    <property type="protein sequence ID" value="OJT05498.1"/>
    <property type="molecule type" value="Genomic_DNA"/>
</dbReference>
<feature type="compositionally biased region" description="Polar residues" evidence="1">
    <location>
        <begin position="250"/>
        <end position="263"/>
    </location>
</feature>
<dbReference type="Proteomes" id="UP000184267">
    <property type="component" value="Unassembled WGS sequence"/>
</dbReference>
<feature type="region of interest" description="Disordered" evidence="1">
    <location>
        <begin position="101"/>
        <end position="130"/>
    </location>
</feature>
<feature type="region of interest" description="Disordered" evidence="1">
    <location>
        <begin position="40"/>
        <end position="83"/>
    </location>
</feature>
<reference evidence="2 3" key="1">
    <citation type="submission" date="2016-10" db="EMBL/GenBank/DDBJ databases">
        <title>Genome sequence of the basidiomycete white-rot fungus Trametes pubescens.</title>
        <authorList>
            <person name="Makela M.R."/>
            <person name="Granchi Z."/>
            <person name="Peng M."/>
            <person name="De Vries R.P."/>
            <person name="Grigoriev I."/>
            <person name="Riley R."/>
            <person name="Hilden K."/>
        </authorList>
    </citation>
    <scope>NUCLEOTIDE SEQUENCE [LARGE SCALE GENOMIC DNA]</scope>
    <source>
        <strain evidence="2 3">FBCC735</strain>
    </source>
</reference>
<feature type="region of interest" description="Disordered" evidence="1">
    <location>
        <begin position="167"/>
        <end position="263"/>
    </location>
</feature>
<name>A0A1M2VD91_TRAPU</name>
<gene>
    <name evidence="2" type="ORF">TRAPUB_3691</name>
</gene>
<organism evidence="2 3">
    <name type="scientific">Trametes pubescens</name>
    <name type="common">White-rot fungus</name>
    <dbReference type="NCBI Taxonomy" id="154538"/>
    <lineage>
        <taxon>Eukaryota</taxon>
        <taxon>Fungi</taxon>
        <taxon>Dikarya</taxon>
        <taxon>Basidiomycota</taxon>
        <taxon>Agaricomycotina</taxon>
        <taxon>Agaricomycetes</taxon>
        <taxon>Polyporales</taxon>
        <taxon>Polyporaceae</taxon>
        <taxon>Trametes</taxon>
    </lineage>
</organism>
<evidence type="ECO:0000313" key="2">
    <source>
        <dbReference type="EMBL" id="OJT05498.1"/>
    </source>
</evidence>
<keyword evidence="3" id="KW-1185">Reference proteome</keyword>
<feature type="compositionally biased region" description="Basic and acidic residues" evidence="1">
    <location>
        <begin position="228"/>
        <end position="242"/>
    </location>
</feature>
<proteinExistence type="predicted"/>
<comment type="caution">
    <text evidence="2">The sequence shown here is derived from an EMBL/GenBank/DDBJ whole genome shotgun (WGS) entry which is preliminary data.</text>
</comment>
<dbReference type="OrthoDB" id="2755252at2759"/>